<evidence type="ECO:0000313" key="8">
    <source>
        <dbReference type="Proteomes" id="UP000546031"/>
    </source>
</evidence>
<dbReference type="GO" id="GO:0006535">
    <property type="term" value="P:cysteine biosynthetic process from serine"/>
    <property type="evidence" value="ECO:0007669"/>
    <property type="project" value="TreeGrafter"/>
</dbReference>
<dbReference type="CDD" id="cd00614">
    <property type="entry name" value="CGS_like"/>
    <property type="match status" value="1"/>
</dbReference>
<dbReference type="GO" id="GO:0005737">
    <property type="term" value="C:cytoplasm"/>
    <property type="evidence" value="ECO:0007669"/>
    <property type="project" value="TreeGrafter"/>
</dbReference>
<gene>
    <name evidence="7" type="ORF">HUO12_05215</name>
</gene>
<dbReference type="Gene3D" id="3.40.640.10">
    <property type="entry name" value="Type I PLP-dependent aspartate aminotransferase-like (Major domain)"/>
    <property type="match status" value="1"/>
</dbReference>
<evidence type="ECO:0000256" key="5">
    <source>
        <dbReference type="PIRSR" id="PIRSR001434-2"/>
    </source>
</evidence>
<keyword evidence="8" id="KW-1185">Reference proteome</keyword>
<dbReference type="AlphaFoldDB" id="A0A850HBJ8"/>
<dbReference type="NCBIfam" id="NF004650">
    <property type="entry name" value="PRK05994.1"/>
    <property type="match status" value="1"/>
</dbReference>
<dbReference type="PANTHER" id="PTHR43797">
    <property type="entry name" value="HOMOCYSTEINE/CYSTEINE SYNTHASE"/>
    <property type="match status" value="1"/>
</dbReference>
<dbReference type="GO" id="GO:0003961">
    <property type="term" value="F:O-acetylhomoserine aminocarboxypropyltransferase activity"/>
    <property type="evidence" value="ECO:0007669"/>
    <property type="project" value="UniProtKB-EC"/>
</dbReference>
<organism evidence="7 8">
    <name type="scientific">Altererythrobacter lutimaris</name>
    <dbReference type="NCBI Taxonomy" id="2743979"/>
    <lineage>
        <taxon>Bacteria</taxon>
        <taxon>Pseudomonadati</taxon>
        <taxon>Pseudomonadota</taxon>
        <taxon>Alphaproteobacteria</taxon>
        <taxon>Sphingomonadales</taxon>
        <taxon>Erythrobacteraceae</taxon>
        <taxon>Altererythrobacter</taxon>
    </lineage>
</organism>
<comment type="caution">
    <text evidence="7">The sequence shown here is derived from an EMBL/GenBank/DDBJ whole genome shotgun (WGS) entry which is preliminary data.</text>
</comment>
<dbReference type="GO" id="GO:0030170">
    <property type="term" value="F:pyridoxal phosphate binding"/>
    <property type="evidence" value="ECO:0007669"/>
    <property type="project" value="InterPro"/>
</dbReference>
<dbReference type="RefSeq" id="WP_176272585.1">
    <property type="nucleotide sequence ID" value="NZ_JABWTA010000001.1"/>
</dbReference>
<dbReference type="FunFam" id="3.40.640.10:FF:000035">
    <property type="entry name" value="O-succinylhomoserine sulfhydrylase"/>
    <property type="match status" value="1"/>
</dbReference>
<comment type="similarity">
    <text evidence="2 6">Belongs to the trans-sulfuration enzymes family.</text>
</comment>
<dbReference type="InterPro" id="IPR015421">
    <property type="entry name" value="PyrdxlP-dep_Trfase_major"/>
</dbReference>
<dbReference type="EMBL" id="JABWTA010000001">
    <property type="protein sequence ID" value="NVE94296.1"/>
    <property type="molecule type" value="Genomic_DNA"/>
</dbReference>
<evidence type="ECO:0000256" key="1">
    <source>
        <dbReference type="ARBA" id="ARBA00001933"/>
    </source>
</evidence>
<dbReference type="Proteomes" id="UP000546031">
    <property type="component" value="Unassembled WGS sequence"/>
</dbReference>
<sequence length="430" mass="45396">MTDLRPETLTVHAGCEPDPATNARITPIYQTASYVFNDAEHAANLFSLKEFGNIYTRIMNPTNDALEKKIAALEGGVGALGVASGHAAQLIAFHTLMEPGCNIVAAKKLYGGSLNQMGEAFKKFGWETRFVDADDPANVAAAMDDKTRVVFIESLANPGGVVSDIQAIAEAAHAGGVPLIVDNTMATPALCRPFEHGADIVVHSTTKFLNGHGNAIGGMIVDSGNFDWKAQGDKYPSLTQPNGSYHGAVLADALEPIGPIAFIIGCRVLGLRDLGPAMAPMNAFLALTGMETLHLRMEKHCANAMVLAEWLKEQPQVAWVSYAGLSDDPYNALAQKYLGGHGGAVFTFGLKDGYDAGVKLVSKVNLFSHLANIGDTRSLIIHPASTTHSQLSEEELASAGAGLDVVRVSVGIEHIDDIKADLAQALAALA</sequence>
<dbReference type="PIRSF" id="PIRSF001434">
    <property type="entry name" value="CGS"/>
    <property type="match status" value="1"/>
</dbReference>
<dbReference type="Pfam" id="PF01053">
    <property type="entry name" value="Cys_Met_Meta_PP"/>
    <property type="match status" value="1"/>
</dbReference>
<dbReference type="InterPro" id="IPR054542">
    <property type="entry name" value="Cys_met_metab_PP"/>
</dbReference>
<keyword evidence="3 7" id="KW-0808">Transferase</keyword>
<accession>A0A850HBJ8</accession>
<evidence type="ECO:0000256" key="6">
    <source>
        <dbReference type="RuleBase" id="RU362118"/>
    </source>
</evidence>
<protein>
    <submittedName>
        <fullName evidence="7">O-acetylhomoserine aminocarboxypropyltransferase</fullName>
        <ecNumber evidence="7">2.5.1.49</ecNumber>
    </submittedName>
</protein>
<dbReference type="PROSITE" id="PS00868">
    <property type="entry name" value="CYS_MET_METAB_PP"/>
    <property type="match status" value="1"/>
</dbReference>
<evidence type="ECO:0000256" key="3">
    <source>
        <dbReference type="ARBA" id="ARBA00022679"/>
    </source>
</evidence>
<evidence type="ECO:0000313" key="7">
    <source>
        <dbReference type="EMBL" id="NVE94296.1"/>
    </source>
</evidence>
<dbReference type="InterPro" id="IPR015424">
    <property type="entry name" value="PyrdxlP-dep_Trfase"/>
</dbReference>
<dbReference type="PANTHER" id="PTHR43797:SF2">
    <property type="entry name" value="HOMOCYSTEINE_CYSTEINE SYNTHASE"/>
    <property type="match status" value="1"/>
</dbReference>
<dbReference type="GO" id="GO:0004124">
    <property type="term" value="F:cysteine synthase activity"/>
    <property type="evidence" value="ECO:0007669"/>
    <property type="project" value="TreeGrafter"/>
</dbReference>
<comment type="cofactor">
    <cofactor evidence="1 6">
        <name>pyridoxal 5'-phosphate</name>
        <dbReference type="ChEBI" id="CHEBI:597326"/>
    </cofactor>
</comment>
<feature type="modified residue" description="N6-(pyridoxal phosphate)lysine" evidence="5">
    <location>
        <position position="207"/>
    </location>
</feature>
<dbReference type="NCBIfam" id="TIGR01326">
    <property type="entry name" value="OAH_OAS_sulfhy"/>
    <property type="match status" value="1"/>
</dbReference>
<evidence type="ECO:0000256" key="4">
    <source>
        <dbReference type="ARBA" id="ARBA00022898"/>
    </source>
</evidence>
<dbReference type="InterPro" id="IPR000277">
    <property type="entry name" value="Cys/Met-Metab_PyrdxlP-dep_enz"/>
</dbReference>
<evidence type="ECO:0000256" key="2">
    <source>
        <dbReference type="ARBA" id="ARBA00009077"/>
    </source>
</evidence>
<name>A0A850HBJ8_9SPHN</name>
<dbReference type="GO" id="GO:0019346">
    <property type="term" value="P:transsulfuration"/>
    <property type="evidence" value="ECO:0007669"/>
    <property type="project" value="InterPro"/>
</dbReference>
<dbReference type="InterPro" id="IPR006235">
    <property type="entry name" value="OAc-hSer/O-AcSer_sulfhydrylase"/>
</dbReference>
<dbReference type="Gene3D" id="3.90.1150.10">
    <property type="entry name" value="Aspartate Aminotransferase, domain 1"/>
    <property type="match status" value="1"/>
</dbReference>
<dbReference type="EC" id="2.5.1.49" evidence="7"/>
<reference evidence="7 8" key="1">
    <citation type="submission" date="2020-06" db="EMBL/GenBank/DDBJ databases">
        <title>Altererythrobacter lutimaris sp. nov., a marine bacterium isolated from a tidal flat.</title>
        <authorList>
            <person name="Kim D."/>
            <person name="Yoo Y."/>
            <person name="Kim J.-J."/>
        </authorList>
    </citation>
    <scope>NUCLEOTIDE SEQUENCE [LARGE SCALE GENOMIC DNA]</scope>
    <source>
        <strain evidence="7 8">JGD-16</strain>
    </source>
</reference>
<dbReference type="InterPro" id="IPR015422">
    <property type="entry name" value="PyrdxlP-dep_Trfase_small"/>
</dbReference>
<dbReference type="SUPFAM" id="SSF53383">
    <property type="entry name" value="PLP-dependent transferases"/>
    <property type="match status" value="1"/>
</dbReference>
<keyword evidence="4 5" id="KW-0663">Pyridoxal phosphate</keyword>
<dbReference type="GO" id="GO:0071269">
    <property type="term" value="P:L-homocysteine biosynthetic process"/>
    <property type="evidence" value="ECO:0007669"/>
    <property type="project" value="TreeGrafter"/>
</dbReference>
<proteinExistence type="inferred from homology"/>